<dbReference type="InterPro" id="IPR052030">
    <property type="entry name" value="Peptidase_M20/M20A_hydrolases"/>
</dbReference>
<evidence type="ECO:0000313" key="2">
    <source>
        <dbReference type="EMBL" id="GAH33779.1"/>
    </source>
</evidence>
<dbReference type="EMBL" id="BARU01013174">
    <property type="protein sequence ID" value="GAH33779.1"/>
    <property type="molecule type" value="Genomic_DNA"/>
</dbReference>
<sequence>ALNGVQLMFHAVDMLRQHVLPETRMHGIISKGGEAPNIVPDKAIARFYIRAPKRDYLNQVAEKVKNCAKGAALATQTAVKIKNFESSFDNLISNPAGESLLSNIYQEIGLKVDDRVRAAVGSSDIGNVNQRCPAFHPTIAITRQGVGLHTREFAAAVKTEKAHQAIIDGAKILTLTALKIFHEEETREAIMKDFQSNKQKIFYLYSSLSSKSS</sequence>
<dbReference type="GO" id="GO:0046657">
    <property type="term" value="P:folic acid catabolic process"/>
    <property type="evidence" value="ECO:0007669"/>
    <property type="project" value="TreeGrafter"/>
</dbReference>
<reference evidence="2" key="1">
    <citation type="journal article" date="2014" name="Front. Microbiol.">
        <title>High frequency of phylogenetically diverse reductive dehalogenase-homologous genes in deep subseafloor sedimentary metagenomes.</title>
        <authorList>
            <person name="Kawai M."/>
            <person name="Futagami T."/>
            <person name="Toyoda A."/>
            <person name="Takaki Y."/>
            <person name="Nishi S."/>
            <person name="Hori S."/>
            <person name="Arai W."/>
            <person name="Tsubouchi T."/>
            <person name="Morono Y."/>
            <person name="Uchiyama I."/>
            <person name="Ito T."/>
            <person name="Fujiyama A."/>
            <person name="Inagaki F."/>
            <person name="Takami H."/>
        </authorList>
    </citation>
    <scope>NUCLEOTIDE SEQUENCE</scope>
    <source>
        <strain evidence="2">Expedition CK06-06</strain>
    </source>
</reference>
<dbReference type="Gene3D" id="3.40.630.10">
    <property type="entry name" value="Zn peptidases"/>
    <property type="match status" value="1"/>
</dbReference>
<dbReference type="GO" id="GO:0005737">
    <property type="term" value="C:cytoplasm"/>
    <property type="evidence" value="ECO:0007669"/>
    <property type="project" value="TreeGrafter"/>
</dbReference>
<dbReference type="PANTHER" id="PTHR30575:SF0">
    <property type="entry name" value="XAA-ARG DIPEPTIDASE"/>
    <property type="match status" value="1"/>
</dbReference>
<feature type="non-terminal residue" evidence="2">
    <location>
        <position position="213"/>
    </location>
</feature>
<dbReference type="SUPFAM" id="SSF55031">
    <property type="entry name" value="Bacterial exopeptidase dimerisation domain"/>
    <property type="match status" value="1"/>
</dbReference>
<organism evidence="2">
    <name type="scientific">marine sediment metagenome</name>
    <dbReference type="NCBI Taxonomy" id="412755"/>
    <lineage>
        <taxon>unclassified sequences</taxon>
        <taxon>metagenomes</taxon>
        <taxon>ecological metagenomes</taxon>
    </lineage>
</organism>
<accession>X1FWQ5</accession>
<dbReference type="InterPro" id="IPR011650">
    <property type="entry name" value="Peptidase_M20_dimer"/>
</dbReference>
<dbReference type="AlphaFoldDB" id="X1FWQ5"/>
<name>X1FWQ5_9ZZZZ</name>
<dbReference type="SUPFAM" id="SSF53187">
    <property type="entry name" value="Zn-dependent exopeptidases"/>
    <property type="match status" value="1"/>
</dbReference>
<feature type="domain" description="Peptidase M20 dimerisation" evidence="1">
    <location>
        <begin position="3"/>
        <end position="72"/>
    </location>
</feature>
<dbReference type="InterPro" id="IPR036264">
    <property type="entry name" value="Bact_exopeptidase_dim_dom"/>
</dbReference>
<gene>
    <name evidence="2" type="ORF">S03H2_23938</name>
</gene>
<dbReference type="GO" id="GO:0071713">
    <property type="term" value="F:para-aminobenzoyl-glutamate hydrolase activity"/>
    <property type="evidence" value="ECO:0007669"/>
    <property type="project" value="TreeGrafter"/>
</dbReference>
<proteinExistence type="predicted"/>
<dbReference type="PANTHER" id="PTHR30575">
    <property type="entry name" value="PEPTIDASE M20"/>
    <property type="match status" value="1"/>
</dbReference>
<dbReference type="GO" id="GO:0016805">
    <property type="term" value="F:dipeptidase activity"/>
    <property type="evidence" value="ECO:0007669"/>
    <property type="project" value="TreeGrafter"/>
</dbReference>
<dbReference type="Pfam" id="PF07687">
    <property type="entry name" value="M20_dimer"/>
    <property type="match status" value="1"/>
</dbReference>
<protein>
    <recommendedName>
        <fullName evidence="1">Peptidase M20 dimerisation domain-containing protein</fullName>
    </recommendedName>
</protein>
<feature type="non-terminal residue" evidence="2">
    <location>
        <position position="1"/>
    </location>
</feature>
<comment type="caution">
    <text evidence="2">The sequence shown here is derived from an EMBL/GenBank/DDBJ whole genome shotgun (WGS) entry which is preliminary data.</text>
</comment>
<evidence type="ECO:0000259" key="1">
    <source>
        <dbReference type="Pfam" id="PF07687"/>
    </source>
</evidence>